<dbReference type="Pfam" id="PF02513">
    <property type="entry name" value="Spin-Ssty"/>
    <property type="match status" value="2"/>
</dbReference>
<dbReference type="EMBL" id="JBBHLL010000335">
    <property type="protein sequence ID" value="KAK7805621.1"/>
    <property type="molecule type" value="Genomic_DNA"/>
</dbReference>
<keyword evidence="5" id="KW-0297">G-protein coupled receptor</keyword>
<evidence type="ECO:0000256" key="8">
    <source>
        <dbReference type="ARBA" id="ARBA00023224"/>
    </source>
</evidence>
<sequence length="404" mass="45632">MYLFLISLSLLDIIYSSVTAPKLIMDSLSENTTISLEGCMAQLFAEHFFGGVEIILLIVMAYDHYMAICKPLHYVTAVSPRVCCLMVGGAWVGGFVHATIQLFFMYQIPFCGPYVIDHVICDLFPLLQLACMDTHILGLLVILNSGVMCMTIFLILISSYLVILCSLKSCSSEGRRKALSTCSSHFTVVVLFFVPCIFLYMRPVVTYPIDNAMAVSATIVEPMLNPLIYTLRNAEYDGIDCVYGLELHRDERILQLKILPNKVTFLQATDPNLTNSIVGRAVKHEFKGTNGSKDEWRGIILDEVPIMKIWLYVTYEKDPVLYIYHLLDDYIEGNLHIMPEHPPVDVTLEVGRDVMTGKCVQYNKSDGTIKTGKVIYQVPTKPSMYFIKFDHDTLIYVYDLGKIC</sequence>
<gene>
    <name evidence="12" type="ORF">U0070_021957</name>
</gene>
<dbReference type="SUPFAM" id="SSF81321">
    <property type="entry name" value="Family A G protein-coupled receptor-like"/>
    <property type="match status" value="1"/>
</dbReference>
<dbReference type="PRINTS" id="PR00237">
    <property type="entry name" value="GPCRRHODOPSN"/>
</dbReference>
<protein>
    <recommendedName>
        <fullName evidence="11">G-protein coupled receptors family 1 profile domain-containing protein</fullName>
    </recommendedName>
</protein>
<dbReference type="InterPro" id="IPR000276">
    <property type="entry name" value="GPCR_Rhodpsn"/>
</dbReference>
<evidence type="ECO:0000256" key="6">
    <source>
        <dbReference type="ARBA" id="ARBA00023136"/>
    </source>
</evidence>
<comment type="similarity">
    <text evidence="2">Belongs to the SPIN/STSY family.</text>
</comment>
<keyword evidence="10" id="KW-0732">Signal</keyword>
<comment type="subcellular location">
    <subcellularLocation>
        <location evidence="1">Membrane</location>
        <topology evidence="1">Multi-pass membrane protein</topology>
    </subcellularLocation>
</comment>
<evidence type="ECO:0000256" key="4">
    <source>
        <dbReference type="ARBA" id="ARBA00022989"/>
    </source>
</evidence>
<feature type="signal peptide" evidence="10">
    <location>
        <begin position="1"/>
        <end position="16"/>
    </location>
</feature>
<evidence type="ECO:0000313" key="13">
    <source>
        <dbReference type="Proteomes" id="UP001488838"/>
    </source>
</evidence>
<reference evidence="12 13" key="1">
    <citation type="journal article" date="2023" name="bioRxiv">
        <title>Conserved and derived expression patterns and positive selection on dental genes reveal complex evolutionary context of ever-growing rodent molars.</title>
        <authorList>
            <person name="Calamari Z.T."/>
            <person name="Song A."/>
            <person name="Cohen E."/>
            <person name="Akter M."/>
            <person name="Roy R.D."/>
            <person name="Hallikas O."/>
            <person name="Christensen M.M."/>
            <person name="Li P."/>
            <person name="Marangoni P."/>
            <person name="Jernvall J."/>
            <person name="Klein O.D."/>
        </authorList>
    </citation>
    <scope>NUCLEOTIDE SEQUENCE [LARGE SCALE GENOMIC DNA]</scope>
    <source>
        <strain evidence="12">V071</strain>
    </source>
</reference>
<keyword evidence="7" id="KW-0675">Receptor</keyword>
<feature type="transmembrane region" description="Helical" evidence="9">
    <location>
        <begin position="136"/>
        <end position="167"/>
    </location>
</feature>
<dbReference type="InterPro" id="IPR003671">
    <property type="entry name" value="SPIN/Ssty"/>
</dbReference>
<dbReference type="PANTHER" id="PTHR48002">
    <property type="entry name" value="OLFACTORY RECEPTOR"/>
    <property type="match status" value="1"/>
</dbReference>
<dbReference type="InterPro" id="IPR017452">
    <property type="entry name" value="GPCR_Rhodpsn_7TM"/>
</dbReference>
<dbReference type="GO" id="GO:0004930">
    <property type="term" value="F:G protein-coupled receptor activity"/>
    <property type="evidence" value="ECO:0007669"/>
    <property type="project" value="UniProtKB-KW"/>
</dbReference>
<keyword evidence="4 9" id="KW-1133">Transmembrane helix</keyword>
<dbReference type="GO" id="GO:0007276">
    <property type="term" value="P:gamete generation"/>
    <property type="evidence" value="ECO:0007669"/>
    <property type="project" value="InterPro"/>
</dbReference>
<dbReference type="GO" id="GO:0004984">
    <property type="term" value="F:olfactory receptor activity"/>
    <property type="evidence" value="ECO:0007669"/>
    <property type="project" value="InterPro"/>
</dbReference>
<feature type="domain" description="G-protein coupled receptors family 1 profile" evidence="11">
    <location>
        <begin position="1"/>
        <end position="229"/>
    </location>
</feature>
<keyword evidence="3 9" id="KW-0812">Transmembrane</keyword>
<evidence type="ECO:0000256" key="9">
    <source>
        <dbReference type="SAM" id="Phobius"/>
    </source>
</evidence>
<dbReference type="InterPro" id="IPR042567">
    <property type="entry name" value="SPIN/Ssty_sf"/>
</dbReference>
<feature type="chain" id="PRO_5043810534" description="G-protein coupled receptors family 1 profile domain-containing protein" evidence="10">
    <location>
        <begin position="17"/>
        <end position="404"/>
    </location>
</feature>
<evidence type="ECO:0000256" key="10">
    <source>
        <dbReference type="SAM" id="SignalP"/>
    </source>
</evidence>
<proteinExistence type="inferred from homology"/>
<dbReference type="Pfam" id="PF13853">
    <property type="entry name" value="7tm_4"/>
    <property type="match status" value="1"/>
</dbReference>
<keyword evidence="6 9" id="KW-0472">Membrane</keyword>
<organism evidence="12 13">
    <name type="scientific">Myodes glareolus</name>
    <name type="common">Bank vole</name>
    <name type="synonym">Clethrionomys glareolus</name>
    <dbReference type="NCBI Taxonomy" id="447135"/>
    <lineage>
        <taxon>Eukaryota</taxon>
        <taxon>Metazoa</taxon>
        <taxon>Chordata</taxon>
        <taxon>Craniata</taxon>
        <taxon>Vertebrata</taxon>
        <taxon>Euteleostomi</taxon>
        <taxon>Mammalia</taxon>
        <taxon>Eutheria</taxon>
        <taxon>Euarchontoglires</taxon>
        <taxon>Glires</taxon>
        <taxon>Rodentia</taxon>
        <taxon>Myomorpha</taxon>
        <taxon>Muroidea</taxon>
        <taxon>Cricetidae</taxon>
        <taxon>Arvicolinae</taxon>
        <taxon>Myodes</taxon>
    </lineage>
</organism>
<dbReference type="Gene3D" id="2.80.10.70">
    <property type="entry name" value="Spindlin/Ssty"/>
    <property type="match status" value="1"/>
</dbReference>
<feature type="transmembrane region" description="Helical" evidence="9">
    <location>
        <begin position="40"/>
        <end position="62"/>
    </location>
</feature>
<dbReference type="PRINTS" id="PR00245">
    <property type="entry name" value="OLFACTORYR"/>
</dbReference>
<dbReference type="InterPro" id="IPR050427">
    <property type="entry name" value="Olfactory_Receptors"/>
</dbReference>
<dbReference type="CDD" id="cd15939">
    <property type="entry name" value="7tmA_OR4A-like"/>
    <property type="match status" value="1"/>
</dbReference>
<evidence type="ECO:0000313" key="12">
    <source>
        <dbReference type="EMBL" id="KAK7805621.1"/>
    </source>
</evidence>
<evidence type="ECO:0000259" key="11">
    <source>
        <dbReference type="PROSITE" id="PS50262"/>
    </source>
</evidence>
<dbReference type="Proteomes" id="UP001488838">
    <property type="component" value="Unassembled WGS sequence"/>
</dbReference>
<accession>A0AAW0HU17</accession>
<dbReference type="GO" id="GO:0005886">
    <property type="term" value="C:plasma membrane"/>
    <property type="evidence" value="ECO:0007669"/>
    <property type="project" value="UniProtKB-ARBA"/>
</dbReference>
<dbReference type="AlphaFoldDB" id="A0AAW0HU17"/>
<name>A0AAW0HU17_MYOGA</name>
<evidence type="ECO:0000256" key="1">
    <source>
        <dbReference type="ARBA" id="ARBA00004141"/>
    </source>
</evidence>
<dbReference type="PROSITE" id="PS50262">
    <property type="entry name" value="G_PROTEIN_RECEP_F1_2"/>
    <property type="match status" value="1"/>
</dbReference>
<feature type="transmembrane region" description="Helical" evidence="9">
    <location>
        <begin position="179"/>
        <end position="201"/>
    </location>
</feature>
<keyword evidence="8" id="KW-0807">Transducer</keyword>
<feature type="transmembrane region" description="Helical" evidence="9">
    <location>
        <begin position="82"/>
        <end position="104"/>
    </location>
</feature>
<evidence type="ECO:0000256" key="7">
    <source>
        <dbReference type="ARBA" id="ARBA00023170"/>
    </source>
</evidence>
<evidence type="ECO:0000256" key="3">
    <source>
        <dbReference type="ARBA" id="ARBA00022692"/>
    </source>
</evidence>
<dbReference type="InterPro" id="IPR000725">
    <property type="entry name" value="Olfact_rcpt"/>
</dbReference>
<keyword evidence="13" id="KW-1185">Reference proteome</keyword>
<evidence type="ECO:0000256" key="2">
    <source>
        <dbReference type="ARBA" id="ARBA00009467"/>
    </source>
</evidence>
<comment type="caution">
    <text evidence="12">The sequence shown here is derived from an EMBL/GenBank/DDBJ whole genome shotgun (WGS) entry which is preliminary data.</text>
</comment>
<evidence type="ECO:0000256" key="5">
    <source>
        <dbReference type="ARBA" id="ARBA00023040"/>
    </source>
</evidence>